<reference evidence="1" key="2">
    <citation type="journal article" date="2023" name="Science">
        <title>Genomic signatures of disease resistance in endangered staghorn corals.</title>
        <authorList>
            <person name="Vollmer S.V."/>
            <person name="Selwyn J.D."/>
            <person name="Despard B.A."/>
            <person name="Roesel C.L."/>
        </authorList>
    </citation>
    <scope>NUCLEOTIDE SEQUENCE</scope>
    <source>
        <strain evidence="1">K2</strain>
    </source>
</reference>
<keyword evidence="2" id="KW-1185">Reference proteome</keyword>
<organism evidence="1 2">
    <name type="scientific">Acropora cervicornis</name>
    <name type="common">Staghorn coral</name>
    <dbReference type="NCBI Taxonomy" id="6130"/>
    <lineage>
        <taxon>Eukaryota</taxon>
        <taxon>Metazoa</taxon>
        <taxon>Cnidaria</taxon>
        <taxon>Anthozoa</taxon>
        <taxon>Hexacorallia</taxon>
        <taxon>Scleractinia</taxon>
        <taxon>Astrocoeniina</taxon>
        <taxon>Acroporidae</taxon>
        <taxon>Acropora</taxon>
    </lineage>
</organism>
<evidence type="ECO:0000313" key="1">
    <source>
        <dbReference type="EMBL" id="KAK2555421.1"/>
    </source>
</evidence>
<gene>
    <name evidence="1" type="ORF">P5673_023066</name>
</gene>
<dbReference type="AlphaFoldDB" id="A0AAD9UZB2"/>
<name>A0AAD9UZB2_ACRCE</name>
<proteinExistence type="predicted"/>
<protein>
    <submittedName>
        <fullName evidence="1">Uncharacterized protein</fullName>
    </submittedName>
</protein>
<comment type="caution">
    <text evidence="1">The sequence shown here is derived from an EMBL/GenBank/DDBJ whole genome shotgun (WGS) entry which is preliminary data.</text>
</comment>
<evidence type="ECO:0000313" key="2">
    <source>
        <dbReference type="Proteomes" id="UP001249851"/>
    </source>
</evidence>
<reference evidence="1" key="1">
    <citation type="journal article" date="2023" name="G3 (Bethesda)">
        <title>Whole genome assembly and annotation of the endangered Caribbean coral Acropora cervicornis.</title>
        <authorList>
            <person name="Selwyn J.D."/>
            <person name="Vollmer S.V."/>
        </authorList>
    </citation>
    <scope>NUCLEOTIDE SEQUENCE</scope>
    <source>
        <strain evidence="1">K2</strain>
    </source>
</reference>
<sequence>MKINKYWKLSKKDQEIIISVRFVLLLLLVVVVLSLFDFVRAQTPFEFTYPILSVQTGNVLYLRLKKITTKLLHFSSAGYKLFV</sequence>
<accession>A0AAD9UZB2</accession>
<dbReference type="EMBL" id="JARQWQ010000063">
    <property type="protein sequence ID" value="KAK2555421.1"/>
    <property type="molecule type" value="Genomic_DNA"/>
</dbReference>
<dbReference type="Proteomes" id="UP001249851">
    <property type="component" value="Unassembled WGS sequence"/>
</dbReference>